<dbReference type="InterPro" id="IPR011014">
    <property type="entry name" value="MscS_channel_TM-2"/>
</dbReference>
<dbReference type="InterPro" id="IPR052702">
    <property type="entry name" value="MscS-like_channel"/>
</dbReference>
<name>E0U5U0_GLOV7</name>
<keyword evidence="6 7" id="KW-0472">Membrane</keyword>
<dbReference type="Gene3D" id="2.60.120.10">
    <property type="entry name" value="Jelly Rolls"/>
    <property type="match status" value="1"/>
</dbReference>
<comment type="similarity">
    <text evidence="2">Belongs to the MscS (TC 1.A.23) family.</text>
</comment>
<dbReference type="InterPro" id="IPR018490">
    <property type="entry name" value="cNMP-bd_dom_sf"/>
</dbReference>
<dbReference type="SMART" id="SM00100">
    <property type="entry name" value="cNMP"/>
    <property type="match status" value="1"/>
</dbReference>
<dbReference type="InterPro" id="IPR000595">
    <property type="entry name" value="cNMP-bd_dom"/>
</dbReference>
<dbReference type="Pfam" id="PF00924">
    <property type="entry name" value="MS_channel_2nd"/>
    <property type="match status" value="1"/>
</dbReference>
<dbReference type="PANTHER" id="PTHR30347">
    <property type="entry name" value="POTASSIUM CHANNEL RELATED"/>
    <property type="match status" value="1"/>
</dbReference>
<evidence type="ECO:0000256" key="4">
    <source>
        <dbReference type="ARBA" id="ARBA00022692"/>
    </source>
</evidence>
<dbReference type="EMBL" id="CP002198">
    <property type="protein sequence ID" value="ADN15931.1"/>
    <property type="molecule type" value="Genomic_DNA"/>
</dbReference>
<dbReference type="InterPro" id="IPR049278">
    <property type="entry name" value="MS_channel_C"/>
</dbReference>
<keyword evidence="5 7" id="KW-1133">Transmembrane helix</keyword>
<dbReference type="PROSITE" id="PS00889">
    <property type="entry name" value="CNMP_BINDING_2"/>
    <property type="match status" value="1"/>
</dbReference>
<dbReference type="Pfam" id="PF21082">
    <property type="entry name" value="MS_channel_3rd"/>
    <property type="match status" value="1"/>
</dbReference>
<dbReference type="PRINTS" id="PR00103">
    <property type="entry name" value="CAMPKINASE"/>
</dbReference>
<dbReference type="OrthoDB" id="9809206at2"/>
<proteinExistence type="inferred from homology"/>
<comment type="subcellular location">
    <subcellularLocation>
        <location evidence="1">Cell membrane</location>
        <topology evidence="1">Multi-pass membrane protein</topology>
    </subcellularLocation>
</comment>
<sequence>MQNFLETANVLLNYSLFKLGKQNFSLVYILQIIISFIFLIIIISIIKKFCKKWLLAKLGFDVGNREAFSTLIAYSTGVIGAIIILQAINLDFASLAVVAGGLGIGIGFGLQSITRDFISGLIVLLGRSIKVNDFIQFGARQEFKDLQGTVTKITLLSTVVETKDGGSLILPNSYLVISPILNWSYGAKKNRIIISLKVNKNADLILFSETVLNAAYRESTVLQEPHPQLVFKAFESNYCLFELQVWIQNIRDEDYTKNALNHGIEYYLRQEGIEIYYSQDLSIKEPSFAFPIFIDSQPKSPSSLVLSHNLSDYYSNNKPVSVRHLLKKVKYFETLTDLELRQLIEAGYRKKLDQGHILFNEGDPGNAFYIILSGAVEVFVPKINKHLATLQTGCFFGELSLILGIPRTASVKAIEPSILFVINQKAFQKILQENTDLAEVIINELGKHKEELTQRQQQLRKMGLIGVDEDDNNIISWARKRLTRLFVLS</sequence>
<dbReference type="SUPFAM" id="SSF82861">
    <property type="entry name" value="Mechanosensitive channel protein MscS (YggB), transmembrane region"/>
    <property type="match status" value="1"/>
</dbReference>
<dbReference type="SUPFAM" id="SSF50182">
    <property type="entry name" value="Sm-like ribonucleoproteins"/>
    <property type="match status" value="1"/>
</dbReference>
<dbReference type="InterPro" id="IPR006686">
    <property type="entry name" value="MscS_channel_CS"/>
</dbReference>
<dbReference type="eggNOG" id="COG3264">
    <property type="taxonomic scope" value="Bacteria"/>
</dbReference>
<dbReference type="SUPFAM" id="SSF51206">
    <property type="entry name" value="cAMP-binding domain-like"/>
    <property type="match status" value="1"/>
</dbReference>
<feature type="transmembrane region" description="Helical" evidence="7">
    <location>
        <begin position="67"/>
        <end position="86"/>
    </location>
</feature>
<dbReference type="InterPro" id="IPR049142">
    <property type="entry name" value="MS_channel_1st"/>
</dbReference>
<reference evidence="10" key="1">
    <citation type="journal article" date="2011" name="MBio">
        <title>Novel metabolic attributes of the genus Cyanothece, comprising a group of unicellular nitrogen-fixing Cyanobacteria.</title>
        <authorList>
            <person name="Bandyopadhyay A."/>
            <person name="Elvitigala T."/>
            <person name="Welsh E."/>
            <person name="Stockel J."/>
            <person name="Liberton M."/>
            <person name="Min H."/>
            <person name="Sherman L.A."/>
            <person name="Pakrasi H.B."/>
        </authorList>
    </citation>
    <scope>NUCLEOTIDE SEQUENCE [LARGE SCALE GENOMIC DNA]</scope>
    <source>
        <strain evidence="10">PCC 7822</strain>
    </source>
</reference>
<dbReference type="InterPro" id="IPR010920">
    <property type="entry name" value="LSM_dom_sf"/>
</dbReference>
<dbReference type="Proteomes" id="UP000008206">
    <property type="component" value="Chromosome"/>
</dbReference>
<dbReference type="eggNOG" id="COG0664">
    <property type="taxonomic scope" value="Bacteria"/>
</dbReference>
<evidence type="ECO:0000256" key="5">
    <source>
        <dbReference type="ARBA" id="ARBA00022989"/>
    </source>
</evidence>
<evidence type="ECO:0000256" key="2">
    <source>
        <dbReference type="ARBA" id="ARBA00008017"/>
    </source>
</evidence>
<dbReference type="CDD" id="cd00038">
    <property type="entry name" value="CAP_ED"/>
    <property type="match status" value="1"/>
</dbReference>
<evidence type="ECO:0000256" key="1">
    <source>
        <dbReference type="ARBA" id="ARBA00004651"/>
    </source>
</evidence>
<feature type="transmembrane region" description="Helical" evidence="7">
    <location>
        <begin position="92"/>
        <end position="110"/>
    </location>
</feature>
<keyword evidence="4 7" id="KW-0812">Transmembrane</keyword>
<dbReference type="InterPro" id="IPR006685">
    <property type="entry name" value="MscS_channel_2nd"/>
</dbReference>
<dbReference type="InterPro" id="IPR011066">
    <property type="entry name" value="MscS_channel_C_sf"/>
</dbReference>
<dbReference type="HOGENOM" id="CLU_032479_0_0_3"/>
<feature type="domain" description="Cyclic nucleotide-binding" evidence="8">
    <location>
        <begin position="331"/>
        <end position="448"/>
    </location>
</feature>
<dbReference type="RefSeq" id="WP_013323999.1">
    <property type="nucleotide sequence ID" value="NC_014501.1"/>
</dbReference>
<dbReference type="InterPro" id="IPR018488">
    <property type="entry name" value="cNMP-bd_CS"/>
</dbReference>
<evidence type="ECO:0000256" key="3">
    <source>
        <dbReference type="ARBA" id="ARBA00022475"/>
    </source>
</evidence>
<evidence type="ECO:0000259" key="8">
    <source>
        <dbReference type="PROSITE" id="PS50042"/>
    </source>
</evidence>
<dbReference type="Gene3D" id="1.10.287.1260">
    <property type="match status" value="1"/>
</dbReference>
<dbReference type="Pfam" id="PF00027">
    <property type="entry name" value="cNMP_binding"/>
    <property type="match status" value="1"/>
</dbReference>
<dbReference type="Gene3D" id="2.30.30.60">
    <property type="match status" value="1"/>
</dbReference>
<evidence type="ECO:0000313" key="9">
    <source>
        <dbReference type="EMBL" id="ADN15931.1"/>
    </source>
</evidence>
<feature type="transmembrane region" description="Helical" evidence="7">
    <location>
        <begin position="26"/>
        <end position="46"/>
    </location>
</feature>
<evidence type="ECO:0000256" key="7">
    <source>
        <dbReference type="SAM" id="Phobius"/>
    </source>
</evidence>
<dbReference type="KEGG" id="cyj:Cyan7822_4006"/>
<dbReference type="Pfam" id="PF21088">
    <property type="entry name" value="MS_channel_1st"/>
    <property type="match status" value="1"/>
</dbReference>
<organism evidence="9 10">
    <name type="scientific">Gloeothece verrucosa (strain PCC 7822)</name>
    <name type="common">Cyanothece sp. (strain PCC 7822)</name>
    <dbReference type="NCBI Taxonomy" id="497965"/>
    <lineage>
        <taxon>Bacteria</taxon>
        <taxon>Bacillati</taxon>
        <taxon>Cyanobacteriota</taxon>
        <taxon>Cyanophyceae</taxon>
        <taxon>Oscillatoriophycideae</taxon>
        <taxon>Chroococcales</taxon>
        <taxon>Aphanothecaceae</taxon>
        <taxon>Gloeothece</taxon>
        <taxon>Gloeothece verrucosa</taxon>
    </lineage>
</organism>
<dbReference type="AlphaFoldDB" id="E0U5U0"/>
<dbReference type="InterPro" id="IPR023408">
    <property type="entry name" value="MscS_beta-dom_sf"/>
</dbReference>
<evidence type="ECO:0000313" key="10">
    <source>
        <dbReference type="Proteomes" id="UP000008206"/>
    </source>
</evidence>
<dbReference type="PROSITE" id="PS01246">
    <property type="entry name" value="UPF0003"/>
    <property type="match status" value="1"/>
</dbReference>
<dbReference type="InterPro" id="IPR014710">
    <property type="entry name" value="RmlC-like_jellyroll"/>
</dbReference>
<dbReference type="Gene3D" id="3.30.70.100">
    <property type="match status" value="1"/>
</dbReference>
<dbReference type="STRING" id="497965.Cyan7822_4006"/>
<dbReference type="PANTHER" id="PTHR30347:SF1">
    <property type="entry name" value="MECHANOSENSITIVE CHANNEL MSCK"/>
    <property type="match status" value="1"/>
</dbReference>
<accession>E0U5U0</accession>
<keyword evidence="3" id="KW-1003">Cell membrane</keyword>
<dbReference type="GO" id="GO:0005886">
    <property type="term" value="C:plasma membrane"/>
    <property type="evidence" value="ECO:0007669"/>
    <property type="project" value="UniProtKB-SubCell"/>
</dbReference>
<dbReference type="SUPFAM" id="SSF82689">
    <property type="entry name" value="Mechanosensitive channel protein MscS (YggB), C-terminal domain"/>
    <property type="match status" value="1"/>
</dbReference>
<keyword evidence="10" id="KW-1185">Reference proteome</keyword>
<evidence type="ECO:0000256" key="6">
    <source>
        <dbReference type="ARBA" id="ARBA00023136"/>
    </source>
</evidence>
<dbReference type="GO" id="GO:0055085">
    <property type="term" value="P:transmembrane transport"/>
    <property type="evidence" value="ECO:0007669"/>
    <property type="project" value="InterPro"/>
</dbReference>
<gene>
    <name evidence="9" type="ordered locus">Cyan7822_4006</name>
</gene>
<dbReference type="PROSITE" id="PS50042">
    <property type="entry name" value="CNMP_BINDING_3"/>
    <property type="match status" value="1"/>
</dbReference>
<protein>
    <submittedName>
        <fullName evidence="9">MscS Mechanosensitive ion channel</fullName>
    </submittedName>
</protein>